<dbReference type="RefSeq" id="WP_117956425.1">
    <property type="nucleotide sequence ID" value="NZ_QRAN01000019.1"/>
</dbReference>
<keyword evidence="1" id="KW-0732">Signal</keyword>
<keyword evidence="3" id="KW-1185">Reference proteome</keyword>
<accession>A0A3L7DTX2</accession>
<evidence type="ECO:0008006" key="4">
    <source>
        <dbReference type="Google" id="ProtNLM"/>
    </source>
</evidence>
<dbReference type="EMBL" id="QRAN01000019">
    <property type="protein sequence ID" value="RLQ20834.1"/>
    <property type="molecule type" value="Genomic_DNA"/>
</dbReference>
<organism evidence="2 3">
    <name type="scientific">Seongchinamella sediminis</name>
    <dbReference type="NCBI Taxonomy" id="2283635"/>
    <lineage>
        <taxon>Bacteria</taxon>
        <taxon>Pseudomonadati</taxon>
        <taxon>Pseudomonadota</taxon>
        <taxon>Gammaproteobacteria</taxon>
        <taxon>Cellvibrionales</taxon>
        <taxon>Halieaceae</taxon>
        <taxon>Seongchinamella</taxon>
    </lineage>
</organism>
<dbReference type="InterPro" id="IPR036249">
    <property type="entry name" value="Thioredoxin-like_sf"/>
</dbReference>
<dbReference type="Proteomes" id="UP000265509">
    <property type="component" value="Unassembled WGS sequence"/>
</dbReference>
<dbReference type="OrthoDB" id="9811036at2"/>
<protein>
    <recommendedName>
        <fullName evidence="4">Thioredoxin domain-containing protein</fullName>
    </recommendedName>
</protein>
<feature type="chain" id="PRO_5018226375" description="Thioredoxin domain-containing protein" evidence="1">
    <location>
        <begin position="22"/>
        <end position="207"/>
    </location>
</feature>
<evidence type="ECO:0000256" key="1">
    <source>
        <dbReference type="SAM" id="SignalP"/>
    </source>
</evidence>
<dbReference type="AlphaFoldDB" id="A0A3L7DTX2"/>
<gene>
    <name evidence="2" type="ORF">DWB85_15675</name>
</gene>
<dbReference type="SUPFAM" id="SSF52833">
    <property type="entry name" value="Thioredoxin-like"/>
    <property type="match status" value="1"/>
</dbReference>
<name>A0A3L7DTX2_9GAMM</name>
<evidence type="ECO:0000313" key="3">
    <source>
        <dbReference type="Proteomes" id="UP000265509"/>
    </source>
</evidence>
<evidence type="ECO:0000313" key="2">
    <source>
        <dbReference type="EMBL" id="RLQ20834.1"/>
    </source>
</evidence>
<sequence length="207" mass="23085">MQKFLLLTSALLLHALTPASANEINKCEINGRIVYTDKACPNGSGRELELKAINAMPSATPRPSVKSSGAQTAKAAYQSDRWYVDHAGYSQALGISRRRSAPIFIYAYADWCKFCRKFEDALLPSREARETLSSYVKVRLNPEHSDRDLALFEEWGGTGYPALFVQHASDSVPRKHGSPFVRGRLLSPEEFSQRFQYGITAEAIPID</sequence>
<feature type="signal peptide" evidence="1">
    <location>
        <begin position="1"/>
        <end position="21"/>
    </location>
</feature>
<reference evidence="2 3" key="1">
    <citation type="submission" date="2018-07" db="EMBL/GenBank/DDBJ databases">
        <title>Halioglobus sp. genome submission.</title>
        <authorList>
            <person name="Ye M.-Q."/>
            <person name="Du Z.-J."/>
        </authorList>
    </citation>
    <scope>NUCLEOTIDE SEQUENCE [LARGE SCALE GENOMIC DNA]</scope>
    <source>
        <strain evidence="2 3">U0301</strain>
    </source>
</reference>
<comment type="caution">
    <text evidence="2">The sequence shown here is derived from an EMBL/GenBank/DDBJ whole genome shotgun (WGS) entry which is preliminary data.</text>
</comment>
<dbReference type="Gene3D" id="3.40.30.10">
    <property type="entry name" value="Glutaredoxin"/>
    <property type="match status" value="1"/>
</dbReference>
<dbReference type="Pfam" id="PF13899">
    <property type="entry name" value="Thioredoxin_7"/>
    <property type="match status" value="1"/>
</dbReference>
<proteinExistence type="predicted"/>